<evidence type="ECO:0000313" key="2">
    <source>
        <dbReference type="EMBL" id="MBK0368813.1"/>
    </source>
</evidence>
<sequence>MKKLLFLMLFSAIGFSQNYQYAVNQAPKPTEAQKGVDNQQEEIDYFNAYLLPITKKATLQQALDTYGSVRLEKGDYSGVDIVMKSNQKLYGHPSLTKVSNITIAAGSQNVHLEDLLPQSKIIKFESGNVISNCTFKTIKWAILQGTNFMLENSTIVNFMGRINFDCSQSGFFRNNKIIRHQIQAHSNQLIMKGNSVTPSYGNVHLQTNFLQPHGDATELDNLKSVNFVGIDAEAWNLEGEGTKSMFFARNMGSIKISDFGGGNSYSAVRTPSFDIETDEMYFVNKFLSFPTDVFSSKTNVLMINGNGSYIRKEGNVLGYDFLANIDKDHEIQYKFNGKNDILNNNAKNIISKKIVGTQYNPWSRPNWELIPDPLGLNWRTDSKDKPDSTAYIQNLIDKKGIAELPEGVFYIKSTLNLTVDGTKGIIGKGTGKTVIVGIDDTFPLITLVDSDNGSHDFLLSHITLQGGSIGVYSPDEIKLIAFTNLKYVSFRDQKYGIHLYRNTGFDNCFFDHLSFINCKIGFFQDPNPNMAGEEYGYVDKTVFYGGQFINCETAVSMRATRGDYLCAWINCKFDGNDLAFNTINLVTPIIANCDFTNHKGLNILSGSALSLYNCNFYNNKTTDAIVSAQGSFFEGCNLMDDIPVYSSTGQRNMVNSILNSTVKGNVLRNFGQNQSIFVNSSLLANPSLSKMLVNVKDNVPTVLINESPAPYPQFLVTQ</sequence>
<dbReference type="EMBL" id="JAEHFV010000001">
    <property type="protein sequence ID" value="MBK0368813.1"/>
    <property type="molecule type" value="Genomic_DNA"/>
</dbReference>
<protein>
    <recommendedName>
        <fullName evidence="4">Parallel beta helix pectate lyase-like protein</fullName>
    </recommendedName>
</protein>
<dbReference type="SUPFAM" id="SSF51126">
    <property type="entry name" value="Pectin lyase-like"/>
    <property type="match status" value="2"/>
</dbReference>
<gene>
    <name evidence="2" type="ORF">I5M07_03110</name>
</gene>
<organism evidence="2 3">
    <name type="scientific">Flavobacterium agrisoli</name>
    <dbReference type="NCBI Taxonomy" id="2793066"/>
    <lineage>
        <taxon>Bacteria</taxon>
        <taxon>Pseudomonadati</taxon>
        <taxon>Bacteroidota</taxon>
        <taxon>Flavobacteriia</taxon>
        <taxon>Flavobacteriales</taxon>
        <taxon>Flavobacteriaceae</taxon>
        <taxon>Flavobacterium</taxon>
    </lineage>
</organism>
<dbReference type="InterPro" id="IPR011050">
    <property type="entry name" value="Pectin_lyase_fold/virulence"/>
</dbReference>
<accession>A0A934PKX7</accession>
<evidence type="ECO:0008006" key="4">
    <source>
        <dbReference type="Google" id="ProtNLM"/>
    </source>
</evidence>
<dbReference type="RefSeq" id="WP_200104727.1">
    <property type="nucleotide sequence ID" value="NZ_JAEHFV010000001.1"/>
</dbReference>
<feature type="signal peptide" evidence="1">
    <location>
        <begin position="1"/>
        <end position="22"/>
    </location>
</feature>
<comment type="caution">
    <text evidence="2">The sequence shown here is derived from an EMBL/GenBank/DDBJ whole genome shotgun (WGS) entry which is preliminary data.</text>
</comment>
<feature type="chain" id="PRO_5036920959" description="Parallel beta helix pectate lyase-like protein" evidence="1">
    <location>
        <begin position="23"/>
        <end position="718"/>
    </location>
</feature>
<evidence type="ECO:0000313" key="3">
    <source>
        <dbReference type="Proteomes" id="UP000609172"/>
    </source>
</evidence>
<keyword evidence="3" id="KW-1185">Reference proteome</keyword>
<dbReference type="Proteomes" id="UP000609172">
    <property type="component" value="Unassembled WGS sequence"/>
</dbReference>
<evidence type="ECO:0000256" key="1">
    <source>
        <dbReference type="SAM" id="SignalP"/>
    </source>
</evidence>
<name>A0A934PKX7_9FLAO</name>
<dbReference type="AlphaFoldDB" id="A0A934PKX7"/>
<reference evidence="2" key="1">
    <citation type="submission" date="2020-12" db="EMBL/GenBank/DDBJ databases">
        <title>Bacterial novel species Flavobacterium sp. SE-1-e isolated from soil.</title>
        <authorList>
            <person name="Jung H.-Y."/>
        </authorList>
    </citation>
    <scope>NUCLEOTIDE SEQUENCE</scope>
    <source>
        <strain evidence="2">SE-1-e</strain>
    </source>
</reference>
<keyword evidence="1" id="KW-0732">Signal</keyword>
<proteinExistence type="predicted"/>